<dbReference type="PANTHER" id="PTHR45734:SF1">
    <property type="entry name" value="TENSIN-2"/>
    <property type="match status" value="1"/>
</dbReference>
<evidence type="ECO:0000259" key="3">
    <source>
        <dbReference type="PROSITE" id="PS50081"/>
    </source>
</evidence>
<evidence type="ECO:0000313" key="6">
    <source>
        <dbReference type="Proteomes" id="UP000314985"/>
    </source>
</evidence>
<dbReference type="PROSITE" id="PS51181">
    <property type="entry name" value="PPASE_TENSIN"/>
    <property type="match status" value="1"/>
</dbReference>
<proteinExistence type="predicted"/>
<evidence type="ECO:0000313" key="5">
    <source>
        <dbReference type="Ensembl" id="ENSSSCP00070051860.1"/>
    </source>
</evidence>
<keyword evidence="2" id="KW-0862">Zinc</keyword>
<protein>
    <submittedName>
        <fullName evidence="5">Uncharacterized protein</fullName>
    </submittedName>
</protein>
<reference evidence="5" key="2">
    <citation type="submission" date="2025-08" db="UniProtKB">
        <authorList>
            <consortium name="Ensembl"/>
        </authorList>
    </citation>
    <scope>IDENTIFICATION</scope>
</reference>
<dbReference type="InterPro" id="IPR046349">
    <property type="entry name" value="C1-like_sf"/>
</dbReference>
<dbReference type="InterPro" id="IPR002219">
    <property type="entry name" value="PKC_DAG/PE"/>
</dbReference>
<dbReference type="GO" id="GO:0046872">
    <property type="term" value="F:metal ion binding"/>
    <property type="evidence" value="ECO:0007669"/>
    <property type="project" value="UniProtKB-KW"/>
</dbReference>
<dbReference type="InterPro" id="IPR029021">
    <property type="entry name" value="Prot-tyrosine_phosphatase-like"/>
</dbReference>
<dbReference type="Pfam" id="PF00130">
    <property type="entry name" value="C1_1"/>
    <property type="match status" value="1"/>
</dbReference>
<dbReference type="Gene3D" id="3.90.190.10">
    <property type="entry name" value="Protein tyrosine phosphatase superfamily"/>
    <property type="match status" value="1"/>
</dbReference>
<evidence type="ECO:0000256" key="1">
    <source>
        <dbReference type="ARBA" id="ARBA00022723"/>
    </source>
</evidence>
<dbReference type="SUPFAM" id="SSF52799">
    <property type="entry name" value="(Phosphotyrosine protein) phosphatases II"/>
    <property type="match status" value="1"/>
</dbReference>
<dbReference type="Ensembl" id="ENSSSCT00070060852.1">
    <property type="protein sequence ID" value="ENSSSCP00070051860.1"/>
    <property type="gene ID" value="ENSSSCG00070030239.1"/>
</dbReference>
<dbReference type="PANTHER" id="PTHR45734">
    <property type="entry name" value="TENSIN"/>
    <property type="match status" value="1"/>
</dbReference>
<dbReference type="Proteomes" id="UP000314985">
    <property type="component" value="Chromosome 5"/>
</dbReference>
<evidence type="ECO:0000256" key="2">
    <source>
        <dbReference type="ARBA" id="ARBA00022833"/>
    </source>
</evidence>
<dbReference type="SUPFAM" id="SSF57889">
    <property type="entry name" value="Cysteine-rich domain"/>
    <property type="match status" value="1"/>
</dbReference>
<sequence>MGGLAFSHPPASPKSSFGRGKLCCSPPSCSNLPVGQYTLCPQPGDPPLEAALPLPPTLPGSQSPNPPLKFPGPLPARTVHTLNAFLLESPTPRICAHKVTGMGSPPTRKEEVEPSMPRWAPLCIVKPRKAEPHSFREKVFRKKPPVCAVCKVTIDGTGVSCRVCKVATHRKCEAKVTSSCQALPPAELRRNTAPVRRIEHLGSTKSLNHSKQRSTLPRSFSLDPLMERRWDLDLTYVTERILAAAFPARPDEQRHRGHLRELAHVLQSKHGDKYLLFNLSEKRHDLTRLNPKVQDFGWPELHAPPLDRLCSICKAMETWLSADPQHVVVLYCKVGRDLGFAGHRAGVASARGLSRPFIPISLSSGEQGQARGHRLCLHALQQDLRRVRLWGP</sequence>
<dbReference type="CDD" id="cd20887">
    <property type="entry name" value="C1_TNS2"/>
    <property type="match status" value="1"/>
</dbReference>
<name>A0A4X1WBS0_PIG</name>
<reference evidence="5 6" key="1">
    <citation type="submission" date="2017-08" db="EMBL/GenBank/DDBJ databases">
        <title>USMARCv1.0.</title>
        <authorList>
            <person name="Hannum G.I."/>
            <person name="Koren S."/>
            <person name="Schroeder S.G."/>
            <person name="Chin S.C."/>
            <person name="Nonneman D.J."/>
            <person name="Becker S.A."/>
            <person name="Rosen B.D."/>
            <person name="Bickhart D.M."/>
            <person name="Putnam N.H."/>
            <person name="Green R.E."/>
            <person name="Tuggle C.K."/>
            <person name="Liu H."/>
            <person name="Rohrer G.A."/>
            <person name="Warr A."/>
            <person name="Hall R."/>
            <person name="Kim K."/>
            <person name="Hume D.A."/>
            <person name="Talbot R."/>
            <person name="Chow W."/>
            <person name="Howe K."/>
            <person name="Schwartz A.S."/>
            <person name="Watson M."/>
            <person name="Archibald A.L."/>
            <person name="Phillippy A.M."/>
            <person name="Smith T.P.L."/>
        </authorList>
    </citation>
    <scope>NUCLEOTIDE SEQUENCE [LARGE SCALE GENOMIC DNA]</scope>
</reference>
<dbReference type="PROSITE" id="PS00479">
    <property type="entry name" value="ZF_DAG_PE_1"/>
    <property type="match status" value="1"/>
</dbReference>
<feature type="domain" description="Phorbol-ester/DAG-type" evidence="3">
    <location>
        <begin position="132"/>
        <end position="180"/>
    </location>
</feature>
<accession>A0A4X1WBS0</accession>
<organism evidence="5 6">
    <name type="scientific">Sus scrofa</name>
    <name type="common">Pig</name>
    <dbReference type="NCBI Taxonomy" id="9823"/>
    <lineage>
        <taxon>Eukaryota</taxon>
        <taxon>Metazoa</taxon>
        <taxon>Chordata</taxon>
        <taxon>Craniata</taxon>
        <taxon>Vertebrata</taxon>
        <taxon>Euteleostomi</taxon>
        <taxon>Mammalia</taxon>
        <taxon>Eutheria</taxon>
        <taxon>Laurasiatheria</taxon>
        <taxon>Artiodactyla</taxon>
        <taxon>Suina</taxon>
        <taxon>Suidae</taxon>
        <taxon>Sus</taxon>
    </lineage>
</organism>
<evidence type="ECO:0000259" key="4">
    <source>
        <dbReference type="PROSITE" id="PS51181"/>
    </source>
</evidence>
<dbReference type="InterPro" id="IPR051484">
    <property type="entry name" value="Tensin_PTEN_phosphatase"/>
</dbReference>
<keyword evidence="1" id="KW-0479">Metal-binding</keyword>
<dbReference type="SMART" id="SM00109">
    <property type="entry name" value="C1"/>
    <property type="match status" value="1"/>
</dbReference>
<dbReference type="InterPro" id="IPR029023">
    <property type="entry name" value="Tensin_phosphatase"/>
</dbReference>
<feature type="domain" description="Phosphatase tensin-type" evidence="4">
    <location>
        <begin position="223"/>
        <end position="392"/>
    </location>
</feature>
<dbReference type="Gene3D" id="3.30.60.20">
    <property type="match status" value="1"/>
</dbReference>
<dbReference type="PROSITE" id="PS50081">
    <property type="entry name" value="ZF_DAG_PE_2"/>
    <property type="match status" value="1"/>
</dbReference>
<dbReference type="AlphaFoldDB" id="A0A4X1WBS0"/>
<dbReference type="FunFam" id="3.30.60.20:FF:000059">
    <property type="entry name" value="Tensin 2"/>
    <property type="match status" value="1"/>
</dbReference>